<dbReference type="Gene3D" id="3.40.50.2300">
    <property type="match status" value="2"/>
</dbReference>
<dbReference type="Pfam" id="PF13407">
    <property type="entry name" value="Peripla_BP_4"/>
    <property type="match status" value="1"/>
</dbReference>
<comment type="caution">
    <text evidence="3">The sequence shown here is derived from an EMBL/GenBank/DDBJ whole genome shotgun (WGS) entry which is preliminary data.</text>
</comment>
<dbReference type="CDD" id="cd06302">
    <property type="entry name" value="PBP1_LsrB_Quorum_Sensing-like"/>
    <property type="match status" value="1"/>
</dbReference>
<accession>A0ABU6Q144</accession>
<reference evidence="3 4" key="1">
    <citation type="submission" date="2023-03" db="EMBL/GenBank/DDBJ databases">
        <title>Bacillus Genome Sequencing.</title>
        <authorList>
            <person name="Dunlap C."/>
        </authorList>
    </citation>
    <scope>NUCLEOTIDE SEQUENCE [LARGE SCALE GENOMIC DNA]</scope>
    <source>
        <strain evidence="3 4">NRS-52</strain>
    </source>
</reference>
<dbReference type="RefSeq" id="WP_328282268.1">
    <property type="nucleotide sequence ID" value="NZ_JARTLD010000080.1"/>
</dbReference>
<dbReference type="PANTHER" id="PTHR30036">
    <property type="entry name" value="D-XYLOSE-BINDING PERIPLASMIC PROTEIN"/>
    <property type="match status" value="1"/>
</dbReference>
<comment type="subcellular location">
    <subcellularLocation>
        <location evidence="1">Cell envelope</location>
    </subcellularLocation>
</comment>
<evidence type="ECO:0000259" key="2">
    <source>
        <dbReference type="Pfam" id="PF13407"/>
    </source>
</evidence>
<dbReference type="SUPFAM" id="SSF53822">
    <property type="entry name" value="Periplasmic binding protein-like I"/>
    <property type="match status" value="1"/>
</dbReference>
<evidence type="ECO:0000256" key="1">
    <source>
        <dbReference type="ARBA" id="ARBA00004196"/>
    </source>
</evidence>
<dbReference type="Proteomes" id="UP001343257">
    <property type="component" value="Unassembled WGS sequence"/>
</dbReference>
<dbReference type="InterPro" id="IPR028082">
    <property type="entry name" value="Peripla_BP_I"/>
</dbReference>
<dbReference type="PANTHER" id="PTHR30036:SF8">
    <property type="entry name" value="ABC-TYPE SUGAR TRANSPORT SYSTEM PERIPLASMIC COMPONENT-LIKE PROTEIN"/>
    <property type="match status" value="1"/>
</dbReference>
<protein>
    <submittedName>
        <fullName evidence="3">Autoinducer 2 ABC transporter substrate-binding protein</fullName>
    </submittedName>
</protein>
<gene>
    <name evidence="3" type="ORF">P9847_26630</name>
</gene>
<sequence length="357" mass="39000">MWTEGVIDLLRLLCSLCMIVIFVSACQPAGNPKFEVVYSMEPSFQTDAAEPPVKSSDHPWTIGIVPKLVEIPYFNLVEQGALEAAESLGAQVIYKGPPIADTTQQIRIIQDFIQDHVDAIAVSAIDPEKLLPTLVQARQAGIKVITWDSDTYREGRDFFVNMVDNEKLGRHLMDTLAWNTGEKGEFAILTGQMKAATLNEWIKWMKVQQKTYYPDMELVEIAATDDDPGKAYEEAKRLLADHPHLAGIIGNSSVGPPAAAQAVKEGGLTGKVKVVGLSMPNSMAPYLQDGSAQVATLWSPKKLGYLTVVLAVQALKGNPPQDGMNVPNFGIVRVAGDVVVMGDPVDFTKENVNQYDF</sequence>
<keyword evidence="4" id="KW-1185">Reference proteome</keyword>
<dbReference type="InterPro" id="IPR050555">
    <property type="entry name" value="Bact_Solute-Bind_Prot2"/>
</dbReference>
<evidence type="ECO:0000313" key="4">
    <source>
        <dbReference type="Proteomes" id="UP001343257"/>
    </source>
</evidence>
<proteinExistence type="predicted"/>
<feature type="domain" description="Periplasmic binding protein" evidence="2">
    <location>
        <begin position="62"/>
        <end position="318"/>
    </location>
</feature>
<evidence type="ECO:0000313" key="3">
    <source>
        <dbReference type="EMBL" id="MED5020843.1"/>
    </source>
</evidence>
<name>A0ABU6Q144_9BACL</name>
<organism evidence="3 4">
    <name type="scientific">Paenibacillus chibensis</name>
    <dbReference type="NCBI Taxonomy" id="59846"/>
    <lineage>
        <taxon>Bacteria</taxon>
        <taxon>Bacillati</taxon>
        <taxon>Bacillota</taxon>
        <taxon>Bacilli</taxon>
        <taxon>Bacillales</taxon>
        <taxon>Paenibacillaceae</taxon>
        <taxon>Paenibacillus</taxon>
    </lineage>
</organism>
<dbReference type="EMBL" id="JARTLD010000080">
    <property type="protein sequence ID" value="MED5020843.1"/>
    <property type="molecule type" value="Genomic_DNA"/>
</dbReference>
<dbReference type="InterPro" id="IPR025997">
    <property type="entry name" value="SBP_2_dom"/>
</dbReference>